<evidence type="ECO:0000313" key="3">
    <source>
        <dbReference type="Proteomes" id="UP000638732"/>
    </source>
</evidence>
<dbReference type="AlphaFoldDB" id="A0A965ZHW8"/>
<sequence>MKYLVTSLLFVCLFANVNAQIIGFVRDADTKHPIPFASITVKGTQLGTVSNEKGDFTLNITSLPVTLFISCLGYQPIEAKIDDTNQYLVISLKPQITQLPEVTVGNPALEIIKQTAAKAGKNIHTEYYTKVFFRRMTLEGEEPTFFAESFLDAQWQNWGLTKYNISNSRYLQNENSINYNNVAMFSMLCSGYVNNSKIISPINHKPDSLYKFIIKQTFKTNGHEIAVIKCELKDPDNTLNSAFVGDYYIDTENYTVLKTDGTISRFKMNASGPLSLKLKELRIVSQYKMDADSNTVLDYSNFTLKSTLKAGFVGIKQLTYNGQLFALDYNTPFDKSALNEVSVDKMQKEEEKFKSVAYDPEYWKNNPIIKRTDSEDAAVALLEQLKKVKGNIGKQ</sequence>
<evidence type="ECO:0000313" key="2">
    <source>
        <dbReference type="EMBL" id="NCD71403.1"/>
    </source>
</evidence>
<evidence type="ECO:0000256" key="1">
    <source>
        <dbReference type="SAM" id="SignalP"/>
    </source>
</evidence>
<protein>
    <recommendedName>
        <fullName evidence="4">CarboxypepD_reg-like domain-containing protein</fullName>
    </recommendedName>
</protein>
<organism evidence="2 3">
    <name type="scientific">Mucilaginibacter agri</name>
    <dbReference type="NCBI Taxonomy" id="2695265"/>
    <lineage>
        <taxon>Bacteria</taxon>
        <taxon>Pseudomonadati</taxon>
        <taxon>Bacteroidota</taxon>
        <taxon>Sphingobacteriia</taxon>
        <taxon>Sphingobacteriales</taxon>
        <taxon>Sphingobacteriaceae</taxon>
        <taxon>Mucilaginibacter</taxon>
    </lineage>
</organism>
<proteinExistence type="predicted"/>
<dbReference type="Gene3D" id="2.60.40.1120">
    <property type="entry name" value="Carboxypeptidase-like, regulatory domain"/>
    <property type="match status" value="1"/>
</dbReference>
<reference evidence="2" key="2">
    <citation type="submission" date="2020-10" db="EMBL/GenBank/DDBJ databases">
        <title>Mucilaginibacter sp. nov., isolated from soil.</title>
        <authorList>
            <person name="Jeon C.O."/>
        </authorList>
    </citation>
    <scope>NUCLEOTIDE SEQUENCE</scope>
    <source>
        <strain evidence="2">R11</strain>
    </source>
</reference>
<comment type="caution">
    <text evidence="2">The sequence shown here is derived from an EMBL/GenBank/DDBJ whole genome shotgun (WGS) entry which is preliminary data.</text>
</comment>
<reference evidence="2" key="1">
    <citation type="submission" date="2020-01" db="EMBL/GenBank/DDBJ databases">
        <authorList>
            <person name="Seo Y.L."/>
        </authorList>
    </citation>
    <scope>NUCLEOTIDE SEQUENCE</scope>
    <source>
        <strain evidence="2">R11</strain>
    </source>
</reference>
<gene>
    <name evidence="2" type="ORF">GSY63_18700</name>
</gene>
<dbReference type="RefSeq" id="WP_166587362.1">
    <property type="nucleotide sequence ID" value="NZ_WWEO01000044.1"/>
</dbReference>
<feature type="chain" id="PRO_5037708016" description="CarboxypepD_reg-like domain-containing protein" evidence="1">
    <location>
        <begin position="20"/>
        <end position="395"/>
    </location>
</feature>
<dbReference type="SUPFAM" id="SSF49464">
    <property type="entry name" value="Carboxypeptidase regulatory domain-like"/>
    <property type="match status" value="1"/>
</dbReference>
<keyword evidence="1" id="KW-0732">Signal</keyword>
<dbReference type="Proteomes" id="UP000638732">
    <property type="component" value="Unassembled WGS sequence"/>
</dbReference>
<dbReference type="InterPro" id="IPR008969">
    <property type="entry name" value="CarboxyPept-like_regulatory"/>
</dbReference>
<dbReference type="EMBL" id="WWEO01000044">
    <property type="protein sequence ID" value="NCD71403.1"/>
    <property type="molecule type" value="Genomic_DNA"/>
</dbReference>
<dbReference type="Pfam" id="PF13715">
    <property type="entry name" value="CarbopepD_reg_2"/>
    <property type="match status" value="1"/>
</dbReference>
<accession>A0A965ZHW8</accession>
<name>A0A965ZHW8_9SPHI</name>
<feature type="signal peptide" evidence="1">
    <location>
        <begin position="1"/>
        <end position="19"/>
    </location>
</feature>
<evidence type="ECO:0008006" key="4">
    <source>
        <dbReference type="Google" id="ProtNLM"/>
    </source>
</evidence>
<keyword evidence="3" id="KW-1185">Reference proteome</keyword>